<dbReference type="InterPro" id="IPR030395">
    <property type="entry name" value="GP_PDE_dom"/>
</dbReference>
<evidence type="ECO:0000259" key="9">
    <source>
        <dbReference type="PROSITE" id="PS51704"/>
    </source>
</evidence>
<reference evidence="10 11" key="1">
    <citation type="submission" date="2022-02" db="EMBL/GenBank/DDBJ databases">
        <title>Uncovering new skin microbiome diversity through culturing and metagenomics.</title>
        <authorList>
            <person name="Conlan S."/>
            <person name="Deming C."/>
            <person name="Nisc Comparative Sequencing Program N."/>
            <person name="Segre J.A."/>
        </authorList>
    </citation>
    <scope>NUCLEOTIDE SEQUENCE [LARGE SCALE GENOMIC DNA]</scope>
    <source>
        <strain evidence="10 11">ACRQZ</strain>
    </source>
</reference>
<feature type="domain" description="GP-PDE" evidence="9">
    <location>
        <begin position="66"/>
        <end position="397"/>
    </location>
</feature>
<evidence type="ECO:0000256" key="1">
    <source>
        <dbReference type="ARBA" id="ARBA00007277"/>
    </source>
</evidence>
<dbReference type="PROSITE" id="PS51704">
    <property type="entry name" value="GP_PDE"/>
    <property type="match status" value="1"/>
</dbReference>
<dbReference type="Proteomes" id="UP001521931">
    <property type="component" value="Unassembled WGS sequence"/>
</dbReference>
<dbReference type="CDD" id="cd08602">
    <property type="entry name" value="GDPD_ScGlpQ1_like"/>
    <property type="match status" value="1"/>
</dbReference>
<comment type="caution">
    <text evidence="10">The sequence shown here is derived from an EMBL/GenBank/DDBJ whole genome shotgun (WGS) entry which is preliminary data.</text>
</comment>
<feature type="signal peptide" evidence="8">
    <location>
        <begin position="1"/>
        <end position="21"/>
    </location>
</feature>
<dbReference type="RefSeq" id="WP_239263647.1">
    <property type="nucleotide sequence ID" value="NZ_JAKRCV010000018.1"/>
</dbReference>
<dbReference type="InterPro" id="IPR017946">
    <property type="entry name" value="PLC-like_Pdiesterase_TIM-brl"/>
</dbReference>
<evidence type="ECO:0000256" key="2">
    <source>
        <dbReference type="ARBA" id="ARBA00012247"/>
    </source>
</evidence>
<dbReference type="EC" id="3.1.4.46" evidence="2"/>
<name>A0ABS9Q1L8_9MICO</name>
<dbReference type="PANTHER" id="PTHR43620:SF7">
    <property type="entry name" value="GLYCEROPHOSPHODIESTER PHOSPHODIESTERASE GDPD5-RELATED"/>
    <property type="match status" value="1"/>
</dbReference>
<accession>A0ABS9Q1L8</accession>
<feature type="region of interest" description="Disordered" evidence="7">
    <location>
        <begin position="34"/>
        <end position="65"/>
    </location>
</feature>
<protein>
    <recommendedName>
        <fullName evidence="2">glycerophosphodiester phosphodiesterase</fullName>
        <ecNumber evidence="2">3.1.4.46</ecNumber>
    </recommendedName>
</protein>
<comment type="catalytic activity">
    <reaction evidence="6">
        <text>a sn-glycero-3-phosphodiester + H2O = an alcohol + sn-glycerol 3-phosphate + H(+)</text>
        <dbReference type="Rhea" id="RHEA:12969"/>
        <dbReference type="ChEBI" id="CHEBI:15377"/>
        <dbReference type="ChEBI" id="CHEBI:15378"/>
        <dbReference type="ChEBI" id="CHEBI:30879"/>
        <dbReference type="ChEBI" id="CHEBI:57597"/>
        <dbReference type="ChEBI" id="CHEBI:83408"/>
        <dbReference type="EC" id="3.1.4.46"/>
    </reaction>
</comment>
<keyword evidence="4" id="KW-0319">Glycerol metabolism</keyword>
<evidence type="ECO:0000313" key="10">
    <source>
        <dbReference type="EMBL" id="MCG7321773.1"/>
    </source>
</evidence>
<dbReference type="PANTHER" id="PTHR43620">
    <property type="entry name" value="GLYCEROPHOSPHORYL DIESTER PHOSPHODIESTERASE"/>
    <property type="match status" value="1"/>
</dbReference>
<evidence type="ECO:0000256" key="7">
    <source>
        <dbReference type="SAM" id="MobiDB-lite"/>
    </source>
</evidence>
<feature type="compositionally biased region" description="Basic and acidic residues" evidence="7">
    <location>
        <begin position="41"/>
        <end position="59"/>
    </location>
</feature>
<sequence>MRRTPTVAAVVLAAALLPVTAAMSSASSASSVGSAAADASSDDRSQAADHGGKDRRYTDAKGMPSPLVVAHRGASGYRPEHTIAAYELAVQMGADYIEPDLVMTKDGQLVDRHEPEISGTTDVAAHPEFASRKTTKKLDGVDVTGWFTEDFTLAELRTLRAKERLATVRQRNTIYDGLYQVPTYEEVLRLRERLSKKYRRTIGIIPEIKHSTYFHDKGLVPEPQVVALTEKYGLNKRNAPMWIQSFEITNLKDLRFRHGYKASSTFLAWTGTGPLDGPYDLISKGDKRLYQDWMTPKGLKEISRFANGVGPEKFFVIPKKADGTLGQPTSLVGDAHRLGLKVVPWTFRNENQFMAKDLQKGTNPADYGKAIEEQVAYLRTGLDGLFTDNPDTGVVARDIFWGRQ</sequence>
<evidence type="ECO:0000256" key="8">
    <source>
        <dbReference type="SAM" id="SignalP"/>
    </source>
</evidence>
<comment type="similarity">
    <text evidence="1">Belongs to the glycerophosphoryl diester phosphodiesterase family.</text>
</comment>
<evidence type="ECO:0000256" key="4">
    <source>
        <dbReference type="ARBA" id="ARBA00022798"/>
    </source>
</evidence>
<dbReference type="Pfam" id="PF03009">
    <property type="entry name" value="GDPD"/>
    <property type="match status" value="1"/>
</dbReference>
<dbReference type="Gene3D" id="3.20.20.190">
    <property type="entry name" value="Phosphatidylinositol (PI) phosphodiesterase"/>
    <property type="match status" value="1"/>
</dbReference>
<evidence type="ECO:0000313" key="11">
    <source>
        <dbReference type="Proteomes" id="UP001521931"/>
    </source>
</evidence>
<keyword evidence="3 8" id="KW-0732">Signal</keyword>
<evidence type="ECO:0000256" key="5">
    <source>
        <dbReference type="ARBA" id="ARBA00022801"/>
    </source>
</evidence>
<organism evidence="10 11">
    <name type="scientific">Arsenicicoccus bolidensis</name>
    <dbReference type="NCBI Taxonomy" id="229480"/>
    <lineage>
        <taxon>Bacteria</taxon>
        <taxon>Bacillati</taxon>
        <taxon>Actinomycetota</taxon>
        <taxon>Actinomycetes</taxon>
        <taxon>Micrococcales</taxon>
        <taxon>Intrasporangiaceae</taxon>
        <taxon>Arsenicicoccus</taxon>
    </lineage>
</organism>
<evidence type="ECO:0000256" key="6">
    <source>
        <dbReference type="ARBA" id="ARBA00047512"/>
    </source>
</evidence>
<keyword evidence="11" id="KW-1185">Reference proteome</keyword>
<evidence type="ECO:0000256" key="3">
    <source>
        <dbReference type="ARBA" id="ARBA00022729"/>
    </source>
</evidence>
<keyword evidence="5" id="KW-0378">Hydrolase</keyword>
<gene>
    <name evidence="10" type="ORF">MHL29_07710</name>
</gene>
<feature type="chain" id="PRO_5046348734" description="glycerophosphodiester phosphodiesterase" evidence="8">
    <location>
        <begin position="22"/>
        <end position="404"/>
    </location>
</feature>
<dbReference type="EMBL" id="JAKRCV010000018">
    <property type="protein sequence ID" value="MCG7321773.1"/>
    <property type="molecule type" value="Genomic_DNA"/>
</dbReference>
<dbReference type="SUPFAM" id="SSF51695">
    <property type="entry name" value="PLC-like phosphodiesterases"/>
    <property type="match status" value="1"/>
</dbReference>
<proteinExistence type="inferred from homology"/>